<proteinExistence type="predicted"/>
<feature type="non-terminal residue" evidence="1">
    <location>
        <position position="1"/>
    </location>
</feature>
<reference evidence="1" key="1">
    <citation type="submission" date="2016-05" db="EMBL/GenBank/DDBJ databases">
        <authorList>
            <person name="Lavstsen T."/>
            <person name="Jespersen J.S."/>
        </authorList>
    </citation>
    <scope>NUCLEOTIDE SEQUENCE</scope>
    <source>
        <tissue evidence="1">Brain</tissue>
    </source>
</reference>
<protein>
    <submittedName>
        <fullName evidence="1">Uncharacterized protein</fullName>
    </submittedName>
</protein>
<gene>
    <name evidence="1" type="primary">Nfu_g_1_005380</name>
</gene>
<organism evidence="1">
    <name type="scientific">Nothobranchius rachovii</name>
    <name type="common">bluefin notho</name>
    <dbReference type="NCBI Taxonomy" id="451742"/>
    <lineage>
        <taxon>Eukaryota</taxon>
        <taxon>Metazoa</taxon>
        <taxon>Chordata</taxon>
        <taxon>Craniata</taxon>
        <taxon>Vertebrata</taxon>
        <taxon>Euteleostomi</taxon>
        <taxon>Actinopterygii</taxon>
        <taxon>Neopterygii</taxon>
        <taxon>Teleostei</taxon>
        <taxon>Neoteleostei</taxon>
        <taxon>Acanthomorphata</taxon>
        <taxon>Ovalentaria</taxon>
        <taxon>Atherinomorphae</taxon>
        <taxon>Cyprinodontiformes</taxon>
        <taxon>Nothobranchiidae</taxon>
        <taxon>Nothobranchius</taxon>
    </lineage>
</organism>
<reference evidence="1" key="2">
    <citation type="submission" date="2016-06" db="EMBL/GenBank/DDBJ databases">
        <title>The genome of a short-lived fish provides insights into sex chromosome evolution and the genetic control of aging.</title>
        <authorList>
            <person name="Reichwald K."/>
            <person name="Felder M."/>
            <person name="Petzold A."/>
            <person name="Koch P."/>
            <person name="Groth M."/>
            <person name="Platzer M."/>
        </authorList>
    </citation>
    <scope>NUCLEOTIDE SEQUENCE</scope>
    <source>
        <tissue evidence="1">Brain</tissue>
    </source>
</reference>
<dbReference type="AlphaFoldDB" id="A0A1A8NZC7"/>
<dbReference type="EMBL" id="HAEI01000987">
    <property type="protein sequence ID" value="SBR74189.1"/>
    <property type="molecule type" value="Transcribed_RNA"/>
</dbReference>
<accession>A0A1A8NZC7</accession>
<feature type="non-terminal residue" evidence="1">
    <location>
        <position position="72"/>
    </location>
</feature>
<name>A0A1A8NZC7_9TELE</name>
<evidence type="ECO:0000313" key="1">
    <source>
        <dbReference type="EMBL" id="SBR74189.1"/>
    </source>
</evidence>
<sequence length="72" mass="8253">GRCYRRSEAGMEVSGALSCRRYQQTTTAVNRQVIYVGTSIKNNTVVLFAEESQLLYQWIHKPSPHFIFLNTS</sequence>